<evidence type="ECO:0000259" key="7">
    <source>
        <dbReference type="Pfam" id="PF25954"/>
    </source>
</evidence>
<dbReference type="InterPro" id="IPR059052">
    <property type="entry name" value="HH_YbhG-like"/>
</dbReference>
<evidence type="ECO:0000256" key="3">
    <source>
        <dbReference type="ARBA" id="ARBA00022729"/>
    </source>
</evidence>
<name>A0A9D2HF93_9BACT</name>
<evidence type="ECO:0000313" key="9">
    <source>
        <dbReference type="Proteomes" id="UP000824225"/>
    </source>
</evidence>
<dbReference type="Gene3D" id="1.10.287.470">
    <property type="entry name" value="Helix hairpin bin"/>
    <property type="match status" value="2"/>
</dbReference>
<evidence type="ECO:0000313" key="8">
    <source>
        <dbReference type="EMBL" id="HJA08950.1"/>
    </source>
</evidence>
<evidence type="ECO:0000256" key="4">
    <source>
        <dbReference type="ARBA" id="ARBA00022764"/>
    </source>
</evidence>
<evidence type="ECO:0000256" key="2">
    <source>
        <dbReference type="ARBA" id="ARBA00010602"/>
    </source>
</evidence>
<protein>
    <submittedName>
        <fullName evidence="8">Efflux RND transporter periplasmic adaptor subunit</fullName>
    </submittedName>
</protein>
<keyword evidence="5" id="KW-0175">Coiled coil</keyword>
<dbReference type="InterPro" id="IPR050465">
    <property type="entry name" value="UPF0194_transport"/>
</dbReference>
<keyword evidence="3" id="KW-0732">Signal</keyword>
<evidence type="ECO:0000256" key="1">
    <source>
        <dbReference type="ARBA" id="ARBA00004418"/>
    </source>
</evidence>
<proteinExistence type="inferred from homology"/>
<gene>
    <name evidence="8" type="ORF">H9962_07150</name>
</gene>
<organism evidence="8 9">
    <name type="scientific">Candidatus Mailhella merdigallinarum</name>
    <dbReference type="NCBI Taxonomy" id="2838658"/>
    <lineage>
        <taxon>Bacteria</taxon>
        <taxon>Pseudomonadati</taxon>
        <taxon>Thermodesulfobacteriota</taxon>
        <taxon>Desulfovibrionia</taxon>
        <taxon>Desulfovibrionales</taxon>
        <taxon>Desulfovibrionaceae</taxon>
        <taxon>Mailhella</taxon>
    </lineage>
</organism>
<dbReference type="PANTHER" id="PTHR32347:SF29">
    <property type="entry name" value="UPF0194 MEMBRANE PROTEIN YBHG"/>
    <property type="match status" value="1"/>
</dbReference>
<accession>A0A9D2HF93</accession>
<dbReference type="AlphaFoldDB" id="A0A9D2HF93"/>
<comment type="caution">
    <text evidence="8">The sequence shown here is derived from an EMBL/GenBank/DDBJ whole genome shotgun (WGS) entry which is preliminary data.</text>
</comment>
<dbReference type="PRINTS" id="PR01490">
    <property type="entry name" value="RTXTOXIND"/>
</dbReference>
<dbReference type="Gene3D" id="2.40.50.100">
    <property type="match status" value="1"/>
</dbReference>
<feature type="domain" description="YbhG-like alpha-helical hairpin" evidence="6">
    <location>
        <begin position="80"/>
        <end position="208"/>
    </location>
</feature>
<comment type="similarity">
    <text evidence="2">Belongs to the UPF0194 family.</text>
</comment>
<dbReference type="PANTHER" id="PTHR32347">
    <property type="entry name" value="EFFLUX SYSTEM COMPONENT YKNX-RELATED"/>
    <property type="match status" value="1"/>
</dbReference>
<reference evidence="8" key="2">
    <citation type="submission" date="2021-04" db="EMBL/GenBank/DDBJ databases">
        <authorList>
            <person name="Gilroy R."/>
        </authorList>
    </citation>
    <scope>NUCLEOTIDE SEQUENCE</scope>
    <source>
        <strain evidence="8">CHK186-16707</strain>
    </source>
</reference>
<dbReference type="Pfam" id="PF25954">
    <property type="entry name" value="Beta-barrel_RND_2"/>
    <property type="match status" value="1"/>
</dbReference>
<evidence type="ECO:0000259" key="6">
    <source>
        <dbReference type="Pfam" id="PF25881"/>
    </source>
</evidence>
<dbReference type="Proteomes" id="UP000824225">
    <property type="component" value="Unassembled WGS sequence"/>
</dbReference>
<comment type="subcellular location">
    <subcellularLocation>
        <location evidence="1">Periplasm</location>
    </subcellularLocation>
</comment>
<dbReference type="GO" id="GO:0042597">
    <property type="term" value="C:periplasmic space"/>
    <property type="evidence" value="ECO:0007669"/>
    <property type="project" value="UniProtKB-SubCell"/>
</dbReference>
<dbReference type="Gene3D" id="2.40.30.170">
    <property type="match status" value="1"/>
</dbReference>
<dbReference type="SUPFAM" id="SSF111369">
    <property type="entry name" value="HlyD-like secretion proteins"/>
    <property type="match status" value="3"/>
</dbReference>
<evidence type="ECO:0000256" key="5">
    <source>
        <dbReference type="ARBA" id="ARBA00023054"/>
    </source>
</evidence>
<dbReference type="EMBL" id="DXAN01000023">
    <property type="protein sequence ID" value="HJA08950.1"/>
    <property type="molecule type" value="Genomic_DNA"/>
</dbReference>
<dbReference type="Pfam" id="PF25881">
    <property type="entry name" value="HH_YBHG"/>
    <property type="match status" value="1"/>
</dbReference>
<sequence length="340" mass="37047">MKRILIRLVVFLLLVGLGWAVWYGYARWNASRAEHCETLTLYGNVEIHQVDLAFRVAGRIEDMFKNEGDTVRPGDTLARLDARPYQDEVRRAEANLAMQEATLAKLEAGYRPEEIGQALAALEEGRAAEDNARRNYERVRKLRTGGGVSQQNLEDARAAWQAAAARLDAAQKQYDLVKSGFRVEDITAQKAAVEAALAALDTARTALADTVLIAPEGGVTLTKARERGAVVQAGQTVYTVSLTQPVYIRAFVPQPDLGLIRPGAAVRVAVDAVPGKTYPGRVGFVSPTAEFTPKSVETREVRNDLVFRIRILADDPDNVLRQGMPVTITLEPAPAGDGAS</sequence>
<keyword evidence="4" id="KW-0574">Periplasm</keyword>
<reference evidence="8" key="1">
    <citation type="journal article" date="2021" name="PeerJ">
        <title>Extensive microbial diversity within the chicken gut microbiome revealed by metagenomics and culture.</title>
        <authorList>
            <person name="Gilroy R."/>
            <person name="Ravi A."/>
            <person name="Getino M."/>
            <person name="Pursley I."/>
            <person name="Horton D.L."/>
            <person name="Alikhan N.F."/>
            <person name="Baker D."/>
            <person name="Gharbi K."/>
            <person name="Hall N."/>
            <person name="Watson M."/>
            <person name="Adriaenssens E.M."/>
            <person name="Foster-Nyarko E."/>
            <person name="Jarju S."/>
            <person name="Secka A."/>
            <person name="Antonio M."/>
            <person name="Oren A."/>
            <person name="Chaudhuri R.R."/>
            <person name="La Ragione R."/>
            <person name="Hildebrand F."/>
            <person name="Pallen M.J."/>
        </authorList>
    </citation>
    <scope>NUCLEOTIDE SEQUENCE</scope>
    <source>
        <strain evidence="8">CHK186-16707</strain>
    </source>
</reference>
<feature type="domain" description="CusB-like beta-barrel" evidence="7">
    <location>
        <begin position="245"/>
        <end position="332"/>
    </location>
</feature>
<dbReference type="InterPro" id="IPR058792">
    <property type="entry name" value="Beta-barrel_RND_2"/>
</dbReference>